<keyword evidence="3" id="KW-1185">Reference proteome</keyword>
<sequence>MKLSVVILNYNVHYFLQLCLKSVQAAILNIDAEIIVVDNNSEDSSCSMVKALFPNVKLIENKKNIGFSKGNNIGVLQSKGEYICILNPDTVVAEDTFSKLLQFVQNKEKLGIVGCKLINGAGDFLPESKRNIPYVKVALKKLLGNSKDYYVNHLNENETGKVDILVGAFMFMKRDIYNKVNGFDEDYFMYGEDIDLSYKILKKGYDNYYYSDTTIIHFKGESTLRDRFYAHRFYSAMQIFYKKHFQKNWLVDVLVWFGIKLAYVFRKTPVKKETPIEEYVFISDKSNEKLKFALKKDVILKSDLITIQKHTEVIFDAKVLGYKRIISMIENVNKIKSITYKILPENSNFILGSNDATSRGEIIILE</sequence>
<dbReference type="InterPro" id="IPR029044">
    <property type="entry name" value="Nucleotide-diphossugar_trans"/>
</dbReference>
<dbReference type="Gene3D" id="3.90.550.10">
    <property type="entry name" value="Spore Coat Polysaccharide Biosynthesis Protein SpsA, Chain A"/>
    <property type="match status" value="1"/>
</dbReference>
<dbReference type="CDD" id="cd04186">
    <property type="entry name" value="GT_2_like_c"/>
    <property type="match status" value="1"/>
</dbReference>
<feature type="domain" description="Glycosyltransferase 2-like" evidence="1">
    <location>
        <begin position="4"/>
        <end position="179"/>
    </location>
</feature>
<dbReference type="EMBL" id="JAKKDU010000015">
    <property type="protein sequence ID" value="MCF7569187.1"/>
    <property type="molecule type" value="Genomic_DNA"/>
</dbReference>
<dbReference type="InterPro" id="IPR001173">
    <property type="entry name" value="Glyco_trans_2-like"/>
</dbReference>
<reference evidence="2" key="1">
    <citation type="submission" date="2022-01" db="EMBL/GenBank/DDBJ databases">
        <title>Draft genome sequence of Sabulilitoribacter arenilitoris KCTC 52401.</title>
        <authorList>
            <person name="Oh J.-S."/>
        </authorList>
    </citation>
    <scope>NUCLEOTIDE SEQUENCE</scope>
    <source>
        <strain evidence="2">HMF6543</strain>
    </source>
</reference>
<protein>
    <submittedName>
        <fullName evidence="2">Glycosyltransferase family 2 protein</fullName>
    </submittedName>
</protein>
<proteinExistence type="predicted"/>
<gene>
    <name evidence="2" type="ORF">L3X37_12555</name>
</gene>
<evidence type="ECO:0000259" key="1">
    <source>
        <dbReference type="Pfam" id="PF00535"/>
    </source>
</evidence>
<comment type="caution">
    <text evidence="2">The sequence shown here is derived from an EMBL/GenBank/DDBJ whole genome shotgun (WGS) entry which is preliminary data.</text>
</comment>
<dbReference type="Pfam" id="PF00535">
    <property type="entry name" value="Glycos_transf_2"/>
    <property type="match status" value="1"/>
</dbReference>
<evidence type="ECO:0000313" key="2">
    <source>
        <dbReference type="EMBL" id="MCF7569187.1"/>
    </source>
</evidence>
<name>A0AAE3EQL5_9FLAO</name>
<evidence type="ECO:0000313" key="3">
    <source>
        <dbReference type="Proteomes" id="UP001199795"/>
    </source>
</evidence>
<dbReference type="Proteomes" id="UP001199795">
    <property type="component" value="Unassembled WGS sequence"/>
</dbReference>
<organism evidence="2 3">
    <name type="scientific">Wocania arenilitoris</name>
    <dbReference type="NCBI Taxonomy" id="2044858"/>
    <lineage>
        <taxon>Bacteria</taxon>
        <taxon>Pseudomonadati</taxon>
        <taxon>Bacteroidota</taxon>
        <taxon>Flavobacteriia</taxon>
        <taxon>Flavobacteriales</taxon>
        <taxon>Flavobacteriaceae</taxon>
        <taxon>Wocania</taxon>
    </lineage>
</organism>
<accession>A0AAE3EQL5</accession>
<dbReference type="SUPFAM" id="SSF53448">
    <property type="entry name" value="Nucleotide-diphospho-sugar transferases"/>
    <property type="match status" value="1"/>
</dbReference>
<dbReference type="PANTHER" id="PTHR43179:SF7">
    <property type="entry name" value="RHAMNOSYLTRANSFERASE WBBL"/>
    <property type="match status" value="1"/>
</dbReference>
<dbReference type="RefSeq" id="WP_237240521.1">
    <property type="nucleotide sequence ID" value="NZ_JAKKDU010000015.1"/>
</dbReference>
<dbReference type="PANTHER" id="PTHR43179">
    <property type="entry name" value="RHAMNOSYLTRANSFERASE WBBL"/>
    <property type="match status" value="1"/>
</dbReference>
<dbReference type="AlphaFoldDB" id="A0AAE3EQL5"/>